<dbReference type="EMBL" id="FPBV01000013">
    <property type="protein sequence ID" value="SFU92120.1"/>
    <property type="molecule type" value="Genomic_DNA"/>
</dbReference>
<keyword evidence="2" id="KW-1185">Reference proteome</keyword>
<name>A0A1I7K403_9BACL</name>
<evidence type="ECO:0000313" key="1">
    <source>
        <dbReference type="EMBL" id="SFU92120.1"/>
    </source>
</evidence>
<dbReference type="AlphaFoldDB" id="A0A1I7K403"/>
<protein>
    <submittedName>
        <fullName evidence="1">Uncharacterized protein</fullName>
    </submittedName>
</protein>
<evidence type="ECO:0000313" key="2">
    <source>
        <dbReference type="Proteomes" id="UP000183508"/>
    </source>
</evidence>
<dbReference type="Proteomes" id="UP000183508">
    <property type="component" value="Unassembled WGS sequence"/>
</dbReference>
<proteinExistence type="predicted"/>
<gene>
    <name evidence="1" type="ORF">SAMN05421543_11382</name>
</gene>
<reference evidence="2" key="1">
    <citation type="submission" date="2016-10" db="EMBL/GenBank/DDBJ databases">
        <authorList>
            <person name="Varghese N."/>
        </authorList>
    </citation>
    <scope>NUCLEOTIDE SEQUENCE [LARGE SCALE GENOMIC DNA]</scope>
    <source>
        <strain evidence="2">DSM 17980</strain>
    </source>
</reference>
<accession>A0A1I7K403</accession>
<dbReference type="STRING" id="392015.SAMN05421543_11382"/>
<sequence>MWCAAFVVGEKGDGAVSSALGSGIASLDAVAQNGSNAIFNSLSNVFEKRCGCGTNLTELHIGKVKMDRDRWLSRRTITMLQQGGDALISEHEWDT</sequence>
<organism evidence="1 2">
    <name type="scientific">Alicyclobacillus macrosporangiidus</name>
    <dbReference type="NCBI Taxonomy" id="392015"/>
    <lineage>
        <taxon>Bacteria</taxon>
        <taxon>Bacillati</taxon>
        <taxon>Bacillota</taxon>
        <taxon>Bacilli</taxon>
        <taxon>Bacillales</taxon>
        <taxon>Alicyclobacillaceae</taxon>
        <taxon>Alicyclobacillus</taxon>
    </lineage>
</organism>